<reference evidence="4 5" key="1">
    <citation type="submission" date="2022-01" db="EMBL/GenBank/DDBJ databases">
        <title>A chromosomal length assembly of Cordylochernes scorpioides.</title>
        <authorList>
            <person name="Zeh D."/>
            <person name="Zeh J."/>
        </authorList>
    </citation>
    <scope>NUCLEOTIDE SEQUENCE [LARGE SCALE GENOMIC DNA]</scope>
    <source>
        <strain evidence="4">IN4F17</strain>
        <tissue evidence="4">Whole Body</tissue>
    </source>
</reference>
<dbReference type="InterPro" id="IPR000719">
    <property type="entry name" value="Prot_kinase_dom"/>
</dbReference>
<dbReference type="PROSITE" id="PS50011">
    <property type="entry name" value="PROTEIN_KINASE_DOM"/>
    <property type="match status" value="1"/>
</dbReference>
<dbReference type="PROSITE" id="PS00109">
    <property type="entry name" value="PROTEIN_KINASE_TYR"/>
    <property type="match status" value="1"/>
</dbReference>
<dbReference type="SMART" id="SM00219">
    <property type="entry name" value="TyrKc"/>
    <property type="match status" value="1"/>
</dbReference>
<feature type="domain" description="Protein kinase" evidence="3">
    <location>
        <begin position="1"/>
        <end position="166"/>
    </location>
</feature>
<dbReference type="Gene3D" id="1.10.510.10">
    <property type="entry name" value="Transferase(Phosphotransferase) domain 1"/>
    <property type="match status" value="1"/>
</dbReference>
<dbReference type="InterPro" id="IPR020635">
    <property type="entry name" value="Tyr_kinase_cat_dom"/>
</dbReference>
<evidence type="ECO:0000256" key="1">
    <source>
        <dbReference type="ARBA" id="ARBA00022741"/>
    </source>
</evidence>
<dbReference type="Gene3D" id="1.10.10.60">
    <property type="entry name" value="Homeodomain-like"/>
    <property type="match status" value="1"/>
</dbReference>
<gene>
    <name evidence="4" type="ORF">LAZ67_13000664</name>
</gene>
<dbReference type="Pfam" id="PF07714">
    <property type="entry name" value="PK_Tyr_Ser-Thr"/>
    <property type="match status" value="1"/>
</dbReference>
<dbReference type="InterPro" id="IPR011009">
    <property type="entry name" value="Kinase-like_dom_sf"/>
</dbReference>
<dbReference type="EMBL" id="CP092875">
    <property type="protein sequence ID" value="UYV75580.1"/>
    <property type="molecule type" value="Genomic_DNA"/>
</dbReference>
<accession>A0ABY6L352</accession>
<evidence type="ECO:0000259" key="3">
    <source>
        <dbReference type="PROSITE" id="PS50011"/>
    </source>
</evidence>
<dbReference type="PANTHER" id="PTHR24418">
    <property type="entry name" value="TYROSINE-PROTEIN KINASE"/>
    <property type="match status" value="1"/>
</dbReference>
<dbReference type="Proteomes" id="UP001235939">
    <property type="component" value="Chromosome 13"/>
</dbReference>
<keyword evidence="5" id="KW-1185">Reference proteome</keyword>
<evidence type="ECO:0000256" key="2">
    <source>
        <dbReference type="ARBA" id="ARBA00022840"/>
    </source>
</evidence>
<dbReference type="InterPro" id="IPR001245">
    <property type="entry name" value="Ser-Thr/Tyr_kinase_cat_dom"/>
</dbReference>
<evidence type="ECO:0000313" key="5">
    <source>
        <dbReference type="Proteomes" id="UP001235939"/>
    </source>
</evidence>
<organism evidence="4 5">
    <name type="scientific">Cordylochernes scorpioides</name>
    <dbReference type="NCBI Taxonomy" id="51811"/>
    <lineage>
        <taxon>Eukaryota</taxon>
        <taxon>Metazoa</taxon>
        <taxon>Ecdysozoa</taxon>
        <taxon>Arthropoda</taxon>
        <taxon>Chelicerata</taxon>
        <taxon>Arachnida</taxon>
        <taxon>Pseudoscorpiones</taxon>
        <taxon>Cheliferoidea</taxon>
        <taxon>Chernetidae</taxon>
        <taxon>Cordylochernes</taxon>
    </lineage>
</organism>
<evidence type="ECO:0000313" key="4">
    <source>
        <dbReference type="EMBL" id="UYV75580.1"/>
    </source>
</evidence>
<protein>
    <recommendedName>
        <fullName evidence="3">Protein kinase domain-containing protein</fullName>
    </recommendedName>
</protein>
<proteinExistence type="predicted"/>
<keyword evidence="1" id="KW-0547">Nucleotide-binding</keyword>
<sequence>MEIEEFLLVYMVDEVDLGYNRRGHTQMVQELLPMGSLLDFLLDQPQEVALEPDLLLWVAQIAVGMLYLERKRLVHRDLAARNILLHSKSQYGRSTSMICSVLKRKESIKSVTPAKGLTIISKLRTSLHENMEKLLIVWVTEKQLQGDTLTQTIICEKARARSTEIC</sequence>
<dbReference type="SUPFAM" id="SSF56112">
    <property type="entry name" value="Protein kinase-like (PK-like)"/>
    <property type="match status" value="1"/>
</dbReference>
<keyword evidence="2" id="KW-0067">ATP-binding</keyword>
<name>A0ABY6L352_9ARAC</name>
<dbReference type="InterPro" id="IPR008266">
    <property type="entry name" value="Tyr_kinase_AS"/>
</dbReference>
<dbReference type="InterPro" id="IPR050198">
    <property type="entry name" value="Non-receptor_tyrosine_kinases"/>
</dbReference>